<evidence type="ECO:0000313" key="1">
    <source>
        <dbReference type="EMBL" id="AKY04019.1"/>
    </source>
</evidence>
<organism evidence="1 2">
    <name type="scientific">Cronobacter phage PBES 02</name>
    <dbReference type="NCBI Taxonomy" id="1684115"/>
    <lineage>
        <taxon>Viruses</taxon>
        <taxon>Duplodnaviria</taxon>
        <taxon>Heunggongvirae</taxon>
        <taxon>Uroviricota</taxon>
        <taxon>Caudoviricetes</taxon>
        <taxon>Vequintavirinae</taxon>
        <taxon>Certrevirus</taxon>
        <taxon>Certrevirus PBES02</taxon>
    </lineage>
</organism>
<gene>
    <name evidence="1" type="ORF">ADU18_0119</name>
</gene>
<sequence>MTIEEVIEIVRALLGNIPEEELPDAIIKLFYNKWSNSLCGGKELSFSLVLYYTIMDCVRWLMAQEIASGNSSIRERFEKIGDETISVKGGSSLDSWKDFLDFLEKNPEYVDPCLSFNSSLVIIGGVRKDEFFRVKNNPNSYNGFMEQGVYPTPAIPKQSAWPCDRVRRSPWMVR</sequence>
<dbReference type="GeneID" id="26523349"/>
<dbReference type="RefSeq" id="YP_009188980.1">
    <property type="nucleotide sequence ID" value="NC_028672.1"/>
</dbReference>
<accession>A0A0K1YAW0</accession>
<protein>
    <submittedName>
        <fullName evidence="1">Uncharacterized protein</fullName>
    </submittedName>
</protein>
<dbReference type="Pfam" id="PF26075">
    <property type="entry name" value="Phage_Adaptor_PhiTE"/>
    <property type="match status" value="1"/>
</dbReference>
<dbReference type="KEGG" id="vg:26523349"/>
<dbReference type="EMBL" id="KT353109">
    <property type="protein sequence ID" value="AKY04019.1"/>
    <property type="molecule type" value="Genomic_DNA"/>
</dbReference>
<dbReference type="Proteomes" id="UP000202736">
    <property type="component" value="Segment"/>
</dbReference>
<keyword evidence="2" id="KW-1185">Reference proteome</keyword>
<reference evidence="1 2" key="1">
    <citation type="submission" date="2015-07" db="EMBL/GenBank/DDBJ databases">
        <title>Complete genome of Cronobacter phage PBES 02.</title>
        <authorList>
            <person name="Myung H."/>
        </authorList>
    </citation>
    <scope>NUCLEOTIDE SEQUENCE [LARGE SCALE GENOMIC DNA]</scope>
</reference>
<evidence type="ECO:0000313" key="2">
    <source>
        <dbReference type="Proteomes" id="UP000202736"/>
    </source>
</evidence>
<proteinExistence type="predicted"/>
<name>A0A0K1YAW0_9CAUD</name>
<dbReference type="InterPro" id="IPR058761">
    <property type="entry name" value="PhiTE_adapter-like"/>
</dbReference>